<keyword evidence="3 8" id="KW-0349">Heme</keyword>
<dbReference type="AlphaFoldDB" id="A0A1L9VR32"/>
<evidence type="ECO:0000256" key="5">
    <source>
        <dbReference type="ARBA" id="ARBA00023002"/>
    </source>
</evidence>
<dbReference type="GO" id="GO:0016705">
    <property type="term" value="F:oxidoreductase activity, acting on paired donors, with incorporation or reduction of molecular oxygen"/>
    <property type="evidence" value="ECO:0007669"/>
    <property type="project" value="InterPro"/>
</dbReference>
<dbReference type="InterPro" id="IPR050121">
    <property type="entry name" value="Cytochrome_P450_monoxygenase"/>
</dbReference>
<dbReference type="InterPro" id="IPR017972">
    <property type="entry name" value="Cyt_P450_CS"/>
</dbReference>
<dbReference type="GO" id="GO:0004497">
    <property type="term" value="F:monooxygenase activity"/>
    <property type="evidence" value="ECO:0007669"/>
    <property type="project" value="UniProtKB-KW"/>
</dbReference>
<dbReference type="PANTHER" id="PTHR24305:SF210">
    <property type="entry name" value="CYTOCHROME P450 MONOOXYGENASE ASQL-RELATED"/>
    <property type="match status" value="1"/>
</dbReference>
<accession>A0A1L9VR32</accession>
<evidence type="ECO:0000256" key="1">
    <source>
        <dbReference type="ARBA" id="ARBA00001971"/>
    </source>
</evidence>
<dbReference type="RefSeq" id="XP_022403040.1">
    <property type="nucleotide sequence ID" value="XM_022549628.1"/>
</dbReference>
<dbReference type="SUPFAM" id="SSF48264">
    <property type="entry name" value="Cytochrome P450"/>
    <property type="match status" value="1"/>
</dbReference>
<comment type="cofactor">
    <cofactor evidence="1 8">
        <name>heme</name>
        <dbReference type="ChEBI" id="CHEBI:30413"/>
    </cofactor>
</comment>
<dbReference type="InterPro" id="IPR001128">
    <property type="entry name" value="Cyt_P450"/>
</dbReference>
<keyword evidence="11" id="KW-1185">Reference proteome</keyword>
<dbReference type="PANTHER" id="PTHR24305">
    <property type="entry name" value="CYTOCHROME P450"/>
    <property type="match status" value="1"/>
</dbReference>
<dbReference type="PROSITE" id="PS00086">
    <property type="entry name" value="CYTOCHROME_P450"/>
    <property type="match status" value="1"/>
</dbReference>
<dbReference type="VEuPathDB" id="FungiDB:ASPGLDRAFT_72673"/>
<keyword evidence="6 8" id="KW-0408">Iron</keyword>
<dbReference type="Pfam" id="PF00067">
    <property type="entry name" value="p450"/>
    <property type="match status" value="1"/>
</dbReference>
<evidence type="ECO:0000256" key="2">
    <source>
        <dbReference type="ARBA" id="ARBA00010617"/>
    </source>
</evidence>
<keyword evidence="7 9" id="KW-0503">Monooxygenase</keyword>
<dbReference type="GO" id="GO:0005506">
    <property type="term" value="F:iron ion binding"/>
    <property type="evidence" value="ECO:0007669"/>
    <property type="project" value="InterPro"/>
</dbReference>
<reference evidence="11" key="1">
    <citation type="journal article" date="2017" name="Genome Biol.">
        <title>Comparative genomics reveals high biological diversity and specific adaptations in the industrially and medically important fungal genus Aspergillus.</title>
        <authorList>
            <person name="de Vries R.P."/>
            <person name="Riley R."/>
            <person name="Wiebenga A."/>
            <person name="Aguilar-Osorio G."/>
            <person name="Amillis S."/>
            <person name="Uchima C.A."/>
            <person name="Anderluh G."/>
            <person name="Asadollahi M."/>
            <person name="Askin M."/>
            <person name="Barry K."/>
            <person name="Battaglia E."/>
            <person name="Bayram O."/>
            <person name="Benocci T."/>
            <person name="Braus-Stromeyer S.A."/>
            <person name="Caldana C."/>
            <person name="Canovas D."/>
            <person name="Cerqueira G.C."/>
            <person name="Chen F."/>
            <person name="Chen W."/>
            <person name="Choi C."/>
            <person name="Clum A."/>
            <person name="Dos Santos R.A."/>
            <person name="Damasio A.R."/>
            <person name="Diallinas G."/>
            <person name="Emri T."/>
            <person name="Fekete E."/>
            <person name="Flipphi M."/>
            <person name="Freyberg S."/>
            <person name="Gallo A."/>
            <person name="Gournas C."/>
            <person name="Habgood R."/>
            <person name="Hainaut M."/>
            <person name="Harispe M.L."/>
            <person name="Henrissat B."/>
            <person name="Hilden K.S."/>
            <person name="Hope R."/>
            <person name="Hossain A."/>
            <person name="Karabika E."/>
            <person name="Karaffa L."/>
            <person name="Karanyi Z."/>
            <person name="Krasevec N."/>
            <person name="Kuo A."/>
            <person name="Kusch H."/>
            <person name="LaButti K."/>
            <person name="Lagendijk E.L."/>
            <person name="Lapidus A."/>
            <person name="Levasseur A."/>
            <person name="Lindquist E."/>
            <person name="Lipzen A."/>
            <person name="Logrieco A.F."/>
            <person name="MacCabe A."/>
            <person name="Maekelae M.R."/>
            <person name="Malavazi I."/>
            <person name="Melin P."/>
            <person name="Meyer V."/>
            <person name="Mielnichuk N."/>
            <person name="Miskei M."/>
            <person name="Molnar A.P."/>
            <person name="Mule G."/>
            <person name="Ngan C.Y."/>
            <person name="Orejas M."/>
            <person name="Orosz E."/>
            <person name="Ouedraogo J.P."/>
            <person name="Overkamp K.M."/>
            <person name="Park H.-S."/>
            <person name="Perrone G."/>
            <person name="Piumi F."/>
            <person name="Punt P.J."/>
            <person name="Ram A.F."/>
            <person name="Ramon A."/>
            <person name="Rauscher S."/>
            <person name="Record E."/>
            <person name="Riano-Pachon D.M."/>
            <person name="Robert V."/>
            <person name="Roehrig J."/>
            <person name="Ruller R."/>
            <person name="Salamov A."/>
            <person name="Salih N.S."/>
            <person name="Samson R.A."/>
            <person name="Sandor E."/>
            <person name="Sanguinetti M."/>
            <person name="Schuetze T."/>
            <person name="Sepcic K."/>
            <person name="Shelest E."/>
            <person name="Sherlock G."/>
            <person name="Sophianopoulou V."/>
            <person name="Squina F.M."/>
            <person name="Sun H."/>
            <person name="Susca A."/>
            <person name="Todd R.B."/>
            <person name="Tsang A."/>
            <person name="Unkles S.E."/>
            <person name="van de Wiele N."/>
            <person name="van Rossen-Uffink D."/>
            <person name="Oliveira J.V."/>
            <person name="Vesth T.C."/>
            <person name="Visser J."/>
            <person name="Yu J.-H."/>
            <person name="Zhou M."/>
            <person name="Andersen M.R."/>
            <person name="Archer D.B."/>
            <person name="Baker S.E."/>
            <person name="Benoit I."/>
            <person name="Brakhage A.A."/>
            <person name="Braus G.H."/>
            <person name="Fischer R."/>
            <person name="Frisvad J.C."/>
            <person name="Goldman G.H."/>
            <person name="Houbraken J."/>
            <person name="Oakley B."/>
            <person name="Pocsi I."/>
            <person name="Scazzocchio C."/>
            <person name="Seiboth B."/>
            <person name="vanKuyk P.A."/>
            <person name="Wortman J."/>
            <person name="Dyer P.S."/>
            <person name="Grigoriev I.V."/>
        </authorList>
    </citation>
    <scope>NUCLEOTIDE SEQUENCE [LARGE SCALE GENOMIC DNA]</scope>
    <source>
        <strain evidence="11">CBS 516.65</strain>
    </source>
</reference>
<evidence type="ECO:0000256" key="8">
    <source>
        <dbReference type="PIRSR" id="PIRSR602401-1"/>
    </source>
</evidence>
<dbReference type="Proteomes" id="UP000184300">
    <property type="component" value="Unassembled WGS sequence"/>
</dbReference>
<evidence type="ECO:0000256" key="3">
    <source>
        <dbReference type="ARBA" id="ARBA00022617"/>
    </source>
</evidence>
<evidence type="ECO:0000256" key="6">
    <source>
        <dbReference type="ARBA" id="ARBA00023004"/>
    </source>
</evidence>
<evidence type="ECO:0000256" key="9">
    <source>
        <dbReference type="RuleBase" id="RU000461"/>
    </source>
</evidence>
<dbReference type="InterPro" id="IPR036396">
    <property type="entry name" value="Cyt_P450_sf"/>
</dbReference>
<dbReference type="Gene3D" id="1.10.630.10">
    <property type="entry name" value="Cytochrome P450"/>
    <property type="match status" value="1"/>
</dbReference>
<keyword evidence="5 9" id="KW-0560">Oxidoreductase</keyword>
<organism evidence="10 11">
    <name type="scientific">Aspergillus glaucus CBS 516.65</name>
    <dbReference type="NCBI Taxonomy" id="1160497"/>
    <lineage>
        <taxon>Eukaryota</taxon>
        <taxon>Fungi</taxon>
        <taxon>Dikarya</taxon>
        <taxon>Ascomycota</taxon>
        <taxon>Pezizomycotina</taxon>
        <taxon>Eurotiomycetes</taxon>
        <taxon>Eurotiomycetidae</taxon>
        <taxon>Eurotiales</taxon>
        <taxon>Aspergillaceae</taxon>
        <taxon>Aspergillus</taxon>
        <taxon>Aspergillus subgen. Aspergillus</taxon>
    </lineage>
</organism>
<comment type="similarity">
    <text evidence="2 9">Belongs to the cytochrome P450 family.</text>
</comment>
<dbReference type="CDD" id="cd11058">
    <property type="entry name" value="CYP60B-like"/>
    <property type="match status" value="1"/>
</dbReference>
<evidence type="ECO:0000313" key="11">
    <source>
        <dbReference type="Proteomes" id="UP000184300"/>
    </source>
</evidence>
<feature type="binding site" description="axial binding residue" evidence="8">
    <location>
        <position position="430"/>
    </location>
    <ligand>
        <name>heme</name>
        <dbReference type="ChEBI" id="CHEBI:30413"/>
    </ligand>
    <ligandPart>
        <name>Fe</name>
        <dbReference type="ChEBI" id="CHEBI:18248"/>
    </ligandPart>
</feature>
<dbReference type="InterPro" id="IPR002401">
    <property type="entry name" value="Cyt_P450_E_grp-I"/>
</dbReference>
<dbReference type="STRING" id="1160497.A0A1L9VR32"/>
<evidence type="ECO:0000256" key="7">
    <source>
        <dbReference type="ARBA" id="ARBA00023033"/>
    </source>
</evidence>
<dbReference type="GeneID" id="34465888"/>
<name>A0A1L9VR32_ASPGL</name>
<protein>
    <recommendedName>
        <fullName evidence="12">Cytochrome P450</fullName>
    </recommendedName>
</protein>
<dbReference type="PRINTS" id="PR00385">
    <property type="entry name" value="P450"/>
</dbReference>
<keyword evidence="4 8" id="KW-0479">Metal-binding</keyword>
<evidence type="ECO:0000256" key="4">
    <source>
        <dbReference type="ARBA" id="ARBA00022723"/>
    </source>
</evidence>
<evidence type="ECO:0008006" key="12">
    <source>
        <dbReference type="Google" id="ProtNLM"/>
    </source>
</evidence>
<proteinExistence type="inferred from homology"/>
<sequence>MFISENFQLPAVPGLGVIIYNLFFHPLARFPGPVLFAATPIPYVKWQVTGRLPFLYKQLHDAYGDVVRIHPNELSFNNPAAWKDIYALRPGRPIIPKDPEYTSPSSEGVYNVVTATNVVDHMRYRRALNLAFSERALREQEPIIMKYVDMLMVRLRQNAGLGPQNIVAWFNFMSFDIVGDLSFADSLQGLEKSEYHPWLIDMFNAFKFALYTRAMKQFPHVYCWLQYLMPKSLVEQRQKHERFTHEKVNHRLSMVTERRDFMSHLLPFDEKTTPMSLPEIRNTYGTLMIAGSETTATTLSFTLFYLCKNQPVLAGLVDEVRSTFTREKDITFASTAKLRYQGAVLNESMRIKPAAPTSQPRLIPGKGEMIAGRWVPGGCRVAVPPLCMNHSPQFFWEPLSFRPERWLDNPQFASDNKAAFQPFSIGPRSCIGRTLALNELKVVLARLLWNFDISLAVKSCDWADKLKVYGLWEMKPFYIYLDPVKRG</sequence>
<dbReference type="PRINTS" id="PR00463">
    <property type="entry name" value="EP450I"/>
</dbReference>
<dbReference type="EMBL" id="KV878892">
    <property type="protein sequence ID" value="OJJ86351.1"/>
    <property type="molecule type" value="Genomic_DNA"/>
</dbReference>
<gene>
    <name evidence="10" type="ORF">ASPGLDRAFT_72673</name>
</gene>
<evidence type="ECO:0000313" key="10">
    <source>
        <dbReference type="EMBL" id="OJJ86351.1"/>
    </source>
</evidence>
<dbReference type="OrthoDB" id="1470350at2759"/>
<dbReference type="GO" id="GO:0020037">
    <property type="term" value="F:heme binding"/>
    <property type="evidence" value="ECO:0007669"/>
    <property type="project" value="InterPro"/>
</dbReference>